<reference evidence="5" key="1">
    <citation type="submission" date="2025-08" db="UniProtKB">
        <authorList>
            <consortium name="Ensembl"/>
        </authorList>
    </citation>
    <scope>IDENTIFICATION</scope>
</reference>
<feature type="region of interest" description="Disordered" evidence="4">
    <location>
        <begin position="24"/>
        <end position="50"/>
    </location>
</feature>
<reference evidence="5" key="2">
    <citation type="submission" date="2025-09" db="UniProtKB">
        <authorList>
            <consortium name="Ensembl"/>
        </authorList>
    </citation>
    <scope>IDENTIFICATION</scope>
</reference>
<proteinExistence type="inferred from homology"/>
<dbReference type="Ensembl" id="ENSANIT00000005819.1">
    <property type="protein sequence ID" value="ENSANIP00000005633.1"/>
    <property type="gene ID" value="ENSANIG00000003879.1"/>
</dbReference>
<keyword evidence="6" id="KW-1185">Reference proteome</keyword>
<keyword evidence="3" id="KW-0539">Nucleus</keyword>
<dbReference type="AlphaFoldDB" id="A0A8B9M9Q5"/>
<accession>A0A8B9M9Q5</accession>
<evidence type="ECO:0000313" key="5">
    <source>
        <dbReference type="Ensembl" id="ENSANIP00000005633.1"/>
    </source>
</evidence>
<dbReference type="PANTHER" id="PTHR15367:SF3">
    <property type="entry name" value="DNA-DIRECTED RNA POLYMERASE III SUBUNIT RPC7"/>
    <property type="match status" value="1"/>
</dbReference>
<comment type="subcellular location">
    <subcellularLocation>
        <location evidence="1">Nucleus</location>
    </subcellularLocation>
</comment>
<evidence type="ECO:0000256" key="2">
    <source>
        <dbReference type="ARBA" id="ARBA00008352"/>
    </source>
</evidence>
<dbReference type="GO" id="GO:0006383">
    <property type="term" value="P:transcription by RNA polymerase III"/>
    <property type="evidence" value="ECO:0007669"/>
    <property type="project" value="InterPro"/>
</dbReference>
<evidence type="ECO:0000256" key="1">
    <source>
        <dbReference type="ARBA" id="ARBA00004123"/>
    </source>
</evidence>
<comment type="similarity">
    <text evidence="2">Belongs to the eukaryotic RPC7 RNA polymerase subunit family.</text>
</comment>
<sequence length="101" mass="11086">MAGSGTGRGRTAFTFNIDALGFGRGAALPDTVSKPPPTYPSTENKPVPLKTGEDEDYMLALKQDLRATMKQMPYFLAVEEDREGLFVCFLFLFMSSVVIIT</sequence>
<evidence type="ECO:0000313" key="6">
    <source>
        <dbReference type="Proteomes" id="UP000694541"/>
    </source>
</evidence>
<evidence type="ECO:0000256" key="3">
    <source>
        <dbReference type="ARBA" id="ARBA00023242"/>
    </source>
</evidence>
<organism evidence="5 6">
    <name type="scientific">Accipiter nisus</name>
    <name type="common">Eurasian sparrowhawk</name>
    <dbReference type="NCBI Taxonomy" id="211598"/>
    <lineage>
        <taxon>Eukaryota</taxon>
        <taxon>Metazoa</taxon>
        <taxon>Chordata</taxon>
        <taxon>Craniata</taxon>
        <taxon>Vertebrata</taxon>
        <taxon>Euteleostomi</taxon>
        <taxon>Archelosauria</taxon>
        <taxon>Archosauria</taxon>
        <taxon>Dinosauria</taxon>
        <taxon>Saurischia</taxon>
        <taxon>Theropoda</taxon>
        <taxon>Coelurosauria</taxon>
        <taxon>Aves</taxon>
        <taxon>Neognathae</taxon>
        <taxon>Neoaves</taxon>
        <taxon>Telluraves</taxon>
        <taxon>Accipitrimorphae</taxon>
        <taxon>Accipitriformes</taxon>
        <taxon>Accipitridae</taxon>
        <taxon>Accipitrinae</taxon>
        <taxon>Accipiter</taxon>
    </lineage>
</organism>
<dbReference type="Pfam" id="PF11705">
    <property type="entry name" value="RNA_pol_3_Rpc31"/>
    <property type="match status" value="1"/>
</dbReference>
<evidence type="ECO:0000256" key="4">
    <source>
        <dbReference type="SAM" id="MobiDB-lite"/>
    </source>
</evidence>
<dbReference type="GO" id="GO:0005666">
    <property type="term" value="C:RNA polymerase III complex"/>
    <property type="evidence" value="ECO:0007669"/>
    <property type="project" value="TreeGrafter"/>
</dbReference>
<dbReference type="Proteomes" id="UP000694541">
    <property type="component" value="Unplaced"/>
</dbReference>
<protein>
    <submittedName>
        <fullName evidence="5">Uncharacterized protein</fullName>
    </submittedName>
</protein>
<dbReference type="PANTHER" id="PTHR15367">
    <property type="entry name" value="DNA-DIRECTED RNA POLYMERASE III"/>
    <property type="match status" value="1"/>
</dbReference>
<dbReference type="InterPro" id="IPR024661">
    <property type="entry name" value="RNA_pol_III_Rpc31"/>
</dbReference>
<name>A0A8B9M9Q5_9AVES</name>